<name>A0A318KDG1_9NEIS</name>
<dbReference type="InterPro" id="IPR005659">
    <property type="entry name" value="Chemorcpt_Glu_NH3ase_CheD"/>
</dbReference>
<dbReference type="CDD" id="cd16352">
    <property type="entry name" value="CheD"/>
    <property type="match status" value="1"/>
</dbReference>
<dbReference type="PANTHER" id="PTHR35147:SF2">
    <property type="entry name" value="CHEMORECEPTOR GLUTAMINE DEAMIDASE CHED-RELATED"/>
    <property type="match status" value="1"/>
</dbReference>
<protein>
    <recommendedName>
        <fullName evidence="3">Probable chemoreceptor glutamine deamidase CheD</fullName>
        <ecNumber evidence="3">3.5.1.44</ecNumber>
    </recommendedName>
</protein>
<evidence type="ECO:0000256" key="1">
    <source>
        <dbReference type="ARBA" id="ARBA00022500"/>
    </source>
</evidence>
<keyword evidence="5" id="KW-1185">Reference proteome</keyword>
<accession>A0A318KDG1</accession>
<dbReference type="Proteomes" id="UP000247555">
    <property type="component" value="Unassembled WGS sequence"/>
</dbReference>
<dbReference type="InterPro" id="IPR038592">
    <property type="entry name" value="CheD-like_sf"/>
</dbReference>
<dbReference type="RefSeq" id="WP_110392040.1">
    <property type="nucleotide sequence ID" value="NZ_JAKLKZ010000003.1"/>
</dbReference>
<sequence>MPIPLSFLQNSLPREVYFDKHFGLEATKLWPGEILATREDWLLVTVTGSCVVLCLHDPVAAVGGMAHFMVPDLEAGATDTHAPARYASHIMESLIDAMLLQGARRERLTALLYGGANILKGLYLGAPGERNVLFTRNYLSQEGIPLHDEAALGMTPRKIYFQPKRGRTKIRGIREAHNRTIFERELEYRHRLRELQLPHEGEVFDL</sequence>
<organism evidence="4 5">
    <name type="scientific">Rivihabitans pingtungensis</name>
    <dbReference type="NCBI Taxonomy" id="1054498"/>
    <lineage>
        <taxon>Bacteria</taxon>
        <taxon>Pseudomonadati</taxon>
        <taxon>Pseudomonadota</taxon>
        <taxon>Betaproteobacteria</taxon>
        <taxon>Neisseriales</taxon>
        <taxon>Aquaspirillaceae</taxon>
        <taxon>Rivihabitans</taxon>
    </lineage>
</organism>
<evidence type="ECO:0000313" key="4">
    <source>
        <dbReference type="EMBL" id="PXX74535.1"/>
    </source>
</evidence>
<dbReference type="OrthoDB" id="9807202at2"/>
<keyword evidence="2 3" id="KW-0378">Hydrolase</keyword>
<dbReference type="Gene3D" id="3.30.1330.200">
    <property type="match status" value="1"/>
</dbReference>
<dbReference type="EC" id="3.5.1.44" evidence="3"/>
<dbReference type="Pfam" id="PF03975">
    <property type="entry name" value="CheD"/>
    <property type="match status" value="1"/>
</dbReference>
<gene>
    <name evidence="3" type="primary">cheD</name>
    <name evidence="4" type="ORF">DFR34_13111</name>
</gene>
<keyword evidence="1 3" id="KW-0145">Chemotaxis</keyword>
<comment type="caution">
    <text evidence="4">The sequence shown here is derived from an EMBL/GenBank/DDBJ whole genome shotgun (WGS) entry which is preliminary data.</text>
</comment>
<dbReference type="AlphaFoldDB" id="A0A318KDG1"/>
<dbReference type="GO" id="GO:0050568">
    <property type="term" value="F:protein-glutamine glutaminase activity"/>
    <property type="evidence" value="ECO:0007669"/>
    <property type="project" value="UniProtKB-UniRule"/>
</dbReference>
<evidence type="ECO:0000256" key="3">
    <source>
        <dbReference type="HAMAP-Rule" id="MF_01440"/>
    </source>
</evidence>
<comment type="similarity">
    <text evidence="3">Belongs to the CheD family.</text>
</comment>
<dbReference type="PANTHER" id="PTHR35147">
    <property type="entry name" value="CHEMORECEPTOR GLUTAMINE DEAMIDASE CHED-RELATED"/>
    <property type="match status" value="1"/>
</dbReference>
<proteinExistence type="inferred from homology"/>
<comment type="catalytic activity">
    <reaction evidence="3">
        <text>L-glutaminyl-[protein] + H2O = L-glutamyl-[protein] + NH4(+)</text>
        <dbReference type="Rhea" id="RHEA:16441"/>
        <dbReference type="Rhea" id="RHEA-COMP:10207"/>
        <dbReference type="Rhea" id="RHEA-COMP:10208"/>
        <dbReference type="ChEBI" id="CHEBI:15377"/>
        <dbReference type="ChEBI" id="CHEBI:28938"/>
        <dbReference type="ChEBI" id="CHEBI:29973"/>
        <dbReference type="ChEBI" id="CHEBI:30011"/>
        <dbReference type="EC" id="3.5.1.44"/>
    </reaction>
</comment>
<dbReference type="GO" id="GO:0006935">
    <property type="term" value="P:chemotaxis"/>
    <property type="evidence" value="ECO:0007669"/>
    <property type="project" value="UniProtKB-UniRule"/>
</dbReference>
<dbReference type="HAMAP" id="MF_01440">
    <property type="entry name" value="CheD"/>
    <property type="match status" value="1"/>
</dbReference>
<evidence type="ECO:0000256" key="2">
    <source>
        <dbReference type="ARBA" id="ARBA00022801"/>
    </source>
</evidence>
<reference evidence="4 5" key="1">
    <citation type="submission" date="2018-05" db="EMBL/GenBank/DDBJ databases">
        <title>Genomic Encyclopedia of Type Strains, Phase IV (KMG-IV): sequencing the most valuable type-strain genomes for metagenomic binning, comparative biology and taxonomic classification.</title>
        <authorList>
            <person name="Goeker M."/>
        </authorList>
    </citation>
    <scope>NUCLEOTIDE SEQUENCE [LARGE SCALE GENOMIC DNA]</scope>
    <source>
        <strain evidence="4 5">DSM 29661</strain>
    </source>
</reference>
<evidence type="ECO:0000313" key="5">
    <source>
        <dbReference type="Proteomes" id="UP000247555"/>
    </source>
</evidence>
<dbReference type="InterPro" id="IPR011324">
    <property type="entry name" value="Cytotoxic_necrot_fac-like_cat"/>
</dbReference>
<dbReference type="EMBL" id="QJKI01000031">
    <property type="protein sequence ID" value="PXX74535.1"/>
    <property type="molecule type" value="Genomic_DNA"/>
</dbReference>
<comment type="function">
    <text evidence="3">Probably deamidates glutamine residues to glutamate on methyl-accepting chemotaxis receptors (MCPs), playing an important role in chemotaxis.</text>
</comment>
<dbReference type="SUPFAM" id="SSF64438">
    <property type="entry name" value="CNF1/YfiH-like putative cysteine hydrolases"/>
    <property type="match status" value="1"/>
</dbReference>